<dbReference type="Gene3D" id="3.30.160.60">
    <property type="entry name" value="Classic Zinc Finger"/>
    <property type="match status" value="2"/>
</dbReference>
<feature type="domain" description="U1-type" evidence="2">
    <location>
        <begin position="315"/>
        <end position="349"/>
    </location>
</feature>
<evidence type="ECO:0000259" key="2">
    <source>
        <dbReference type="SMART" id="SM00451"/>
    </source>
</evidence>
<dbReference type="SUPFAM" id="SSF57667">
    <property type="entry name" value="beta-beta-alpha zinc fingers"/>
    <property type="match status" value="2"/>
</dbReference>
<keyword evidence="4" id="KW-1185">Reference proteome</keyword>
<dbReference type="OMA" id="VIFCELC"/>
<feature type="compositionally biased region" description="Polar residues" evidence="1">
    <location>
        <begin position="108"/>
        <end position="135"/>
    </location>
</feature>
<dbReference type="AlphaFoldDB" id="A0A7N2LEC7"/>
<dbReference type="EMBL" id="LRBV02000004">
    <property type="status" value="NOT_ANNOTATED_CDS"/>
    <property type="molecule type" value="Genomic_DNA"/>
</dbReference>
<feature type="compositionally biased region" description="Basic and acidic residues" evidence="1">
    <location>
        <begin position="372"/>
        <end position="384"/>
    </location>
</feature>
<evidence type="ECO:0000256" key="1">
    <source>
        <dbReference type="SAM" id="MobiDB-lite"/>
    </source>
</evidence>
<sequence length="708" mass="77023">MSTNGACPTFGHRGYVVYSYDYNQYQQQQQQQQASSYDPSQIQPTYDHSSQSYYSYTHQYDQNYQYYQSHDYNNTTNTTTTNSYAQQSQSAEPTSSIHPPGVPPDQTPHLQNQQNEYYPPQSQSQGSLENQQQLNPAAATAAIAALSQFTGHPPLLQGFHEPNYTSSTKIEPSKKVSASLENLYVKQGRDSFILMVPVSDMILYCSSSCGLKGSSRCLVSWKLELKIGQSPYRGGGRRGGRPFRGGGRGHFRGRGCGQGGGRHFPPHGAAITTATASAPVEGGAAVMPPPSASVSGQAQLPVTAQVPGAPFWPPPRMAWCELCRVDCNTLEILEQHENGKRHKKNLQVHEELQKLNKVITGQQNVQMPNSEMKQETVQQEKVEEFENQTPSENLNSETLSDDNIKETEQQKEAVGNSEVLAVEPEGKPQDHFAARGRGLKRKMRGGRGGKYMRTYEGSRRPVEPPKPKQVVPLICELCNVKCDSQIVFNSHLTGKKHQGNLKRFHGHRALYGEAGLQALYPPNFNTPSEHGQMGLQAVYQPNINSPSTSLTPQVQPGVNDPQILLAQLLMSYVLSQAQAPGMIPAAGTLASVPVPPAAASQSILETENQQGSESQGSRDVSEAGTQKAGMTEVKSQLQHVITESEAPATVSIDTKTKDGNSESVKEASLPSDISVMVPLDNPTVLAEQFVSATVANEVAPIPGSEAAP</sequence>
<feature type="region of interest" description="Disordered" evidence="1">
    <location>
        <begin position="27"/>
        <end position="48"/>
    </location>
</feature>
<name>A0A7N2LEC7_QUELO</name>
<feature type="compositionally biased region" description="Low complexity" evidence="1">
    <location>
        <begin position="73"/>
        <end position="82"/>
    </location>
</feature>
<dbReference type="GO" id="GO:0008270">
    <property type="term" value="F:zinc ion binding"/>
    <property type="evidence" value="ECO:0007669"/>
    <property type="project" value="InterPro"/>
</dbReference>
<accession>A0A7N2LEC7</accession>
<evidence type="ECO:0000313" key="4">
    <source>
        <dbReference type="Proteomes" id="UP000594261"/>
    </source>
</evidence>
<dbReference type="InterPro" id="IPR003604">
    <property type="entry name" value="Matrin/U1-like-C_Znf_C2H2"/>
</dbReference>
<dbReference type="GO" id="GO:0003676">
    <property type="term" value="F:nucleic acid binding"/>
    <property type="evidence" value="ECO:0007669"/>
    <property type="project" value="InterPro"/>
</dbReference>
<feature type="compositionally biased region" description="Polar residues" evidence="1">
    <location>
        <begin position="387"/>
        <end position="398"/>
    </location>
</feature>
<dbReference type="EnsemblPlants" id="QL04p036667:mrna">
    <property type="protein sequence ID" value="QL04p036667:mrna"/>
    <property type="gene ID" value="QL04p036667"/>
</dbReference>
<feature type="compositionally biased region" description="Basic and acidic residues" evidence="1">
    <location>
        <begin position="654"/>
        <end position="665"/>
    </location>
</feature>
<feature type="region of interest" description="Disordered" evidence="1">
    <location>
        <begin position="600"/>
        <end position="629"/>
    </location>
</feature>
<organism evidence="3 4">
    <name type="scientific">Quercus lobata</name>
    <name type="common">Valley oak</name>
    <dbReference type="NCBI Taxonomy" id="97700"/>
    <lineage>
        <taxon>Eukaryota</taxon>
        <taxon>Viridiplantae</taxon>
        <taxon>Streptophyta</taxon>
        <taxon>Embryophyta</taxon>
        <taxon>Tracheophyta</taxon>
        <taxon>Spermatophyta</taxon>
        <taxon>Magnoliopsida</taxon>
        <taxon>eudicotyledons</taxon>
        <taxon>Gunneridae</taxon>
        <taxon>Pentapetalae</taxon>
        <taxon>rosids</taxon>
        <taxon>fabids</taxon>
        <taxon>Fagales</taxon>
        <taxon>Fagaceae</taxon>
        <taxon>Quercus</taxon>
    </lineage>
</organism>
<feature type="domain" description="U1-type" evidence="2">
    <location>
        <begin position="470"/>
        <end position="504"/>
    </location>
</feature>
<protein>
    <recommendedName>
        <fullName evidence="2">U1-type domain-containing protein</fullName>
    </recommendedName>
</protein>
<feature type="region of interest" description="Disordered" evidence="1">
    <location>
        <begin position="644"/>
        <end position="668"/>
    </location>
</feature>
<dbReference type="SMART" id="SM00451">
    <property type="entry name" value="ZnF_U1"/>
    <property type="match status" value="2"/>
</dbReference>
<dbReference type="Pfam" id="PF12874">
    <property type="entry name" value="zf-met"/>
    <property type="match status" value="2"/>
</dbReference>
<dbReference type="PANTHER" id="PTHR47487:SF3">
    <property type="entry name" value="GLUTENIN, HIGH MOLECULAR WEIGHT SUBUNIT 12-LIKE"/>
    <property type="match status" value="1"/>
</dbReference>
<feature type="compositionally biased region" description="Basic and acidic residues" evidence="1">
    <location>
        <begin position="456"/>
        <end position="466"/>
    </location>
</feature>
<reference evidence="3 4" key="1">
    <citation type="journal article" date="2016" name="G3 (Bethesda)">
        <title>First Draft Assembly and Annotation of the Genome of a California Endemic Oak Quercus lobata Nee (Fagaceae).</title>
        <authorList>
            <person name="Sork V.L."/>
            <person name="Fitz-Gibbon S.T."/>
            <person name="Puiu D."/>
            <person name="Crepeau M."/>
            <person name="Gugger P.F."/>
            <person name="Sherman R."/>
            <person name="Stevens K."/>
            <person name="Langley C.H."/>
            <person name="Pellegrini M."/>
            <person name="Salzberg S.L."/>
        </authorList>
    </citation>
    <scope>NUCLEOTIDE SEQUENCE [LARGE SCALE GENOMIC DNA]</scope>
    <source>
        <strain evidence="3 4">cv. SW786</strain>
    </source>
</reference>
<dbReference type="InParanoid" id="A0A7N2LEC7"/>
<feature type="region of interest" description="Disordered" evidence="1">
    <location>
        <begin position="368"/>
        <end position="400"/>
    </location>
</feature>
<evidence type="ECO:0000313" key="3">
    <source>
        <dbReference type="EnsemblPlants" id="QL04p036667:mrna"/>
    </source>
</evidence>
<feature type="region of interest" description="Disordered" evidence="1">
    <location>
        <begin position="70"/>
        <end position="136"/>
    </location>
</feature>
<feature type="region of interest" description="Disordered" evidence="1">
    <location>
        <begin position="441"/>
        <end position="466"/>
    </location>
</feature>
<reference evidence="3" key="2">
    <citation type="submission" date="2021-01" db="UniProtKB">
        <authorList>
            <consortium name="EnsemblPlants"/>
        </authorList>
    </citation>
    <scope>IDENTIFICATION</scope>
</reference>
<dbReference type="InterPro" id="IPR013087">
    <property type="entry name" value="Znf_C2H2_type"/>
</dbReference>
<dbReference type="Gramene" id="QL04p036667:mrna">
    <property type="protein sequence ID" value="QL04p036667:mrna"/>
    <property type="gene ID" value="QL04p036667"/>
</dbReference>
<dbReference type="Proteomes" id="UP000594261">
    <property type="component" value="Chromosome 4"/>
</dbReference>
<dbReference type="InterPro" id="IPR036236">
    <property type="entry name" value="Znf_C2H2_sf"/>
</dbReference>
<feature type="compositionally biased region" description="Polar residues" evidence="1">
    <location>
        <begin position="601"/>
        <end position="618"/>
    </location>
</feature>
<feature type="compositionally biased region" description="Polar residues" evidence="1">
    <location>
        <begin position="83"/>
        <end position="97"/>
    </location>
</feature>
<proteinExistence type="predicted"/>
<dbReference type="PANTHER" id="PTHR47487">
    <property type="entry name" value="OS06G0651300 PROTEIN-RELATED"/>
    <property type="match status" value="1"/>
</dbReference>